<accession>A0A9Q8QB37</accession>
<feature type="region of interest" description="Disordered" evidence="1">
    <location>
        <begin position="355"/>
        <end position="377"/>
    </location>
</feature>
<evidence type="ECO:0000256" key="1">
    <source>
        <dbReference type="SAM" id="MobiDB-lite"/>
    </source>
</evidence>
<dbReference type="RefSeq" id="XP_047840830.1">
    <property type="nucleotide sequence ID" value="XM_047984855.1"/>
</dbReference>
<feature type="compositionally biased region" description="Basic and acidic residues" evidence="1">
    <location>
        <begin position="243"/>
        <end position="257"/>
    </location>
</feature>
<feature type="region of interest" description="Disordered" evidence="1">
    <location>
        <begin position="238"/>
        <end position="257"/>
    </location>
</feature>
<name>A0A9Q8QB37_9HYPO</name>
<dbReference type="KEGG" id="ptkz:JDV02_003697"/>
<dbReference type="GeneID" id="72065653"/>
<keyword evidence="3" id="KW-1185">Reference proteome</keyword>
<dbReference type="AlphaFoldDB" id="A0A9Q8QB37"/>
<dbReference type="Proteomes" id="UP000829364">
    <property type="component" value="Chromosome 3"/>
</dbReference>
<proteinExistence type="predicted"/>
<gene>
    <name evidence="2" type="ORF">JDV02_003697</name>
</gene>
<dbReference type="EMBL" id="CP086356">
    <property type="protein sequence ID" value="UNI17349.1"/>
    <property type="molecule type" value="Genomic_DNA"/>
</dbReference>
<evidence type="ECO:0000313" key="3">
    <source>
        <dbReference type="Proteomes" id="UP000829364"/>
    </source>
</evidence>
<sequence>MVDCLGPSAALLQLESRRRNVAHRALLLASTASAAMPIDGQPPLIEGVRNLLVSVIPEAAPKGLDLVPAIGPHLNYHAEAALDGADLTLSFSLRASRLLRSERSAMRSEVALLQWLAKPGEGLLSPSLASRSGQLKQDGVYCSHCGGHHQTCDGATGTLLPFLPRLIKYGTARDIGQGEYTITRPAPGTSRAALAAPPYAAQEDDLDLQTGRLLRCISSQVSPNGKFGTAFAVLSPQSGGDDSVGHMGERPSTPDRDARYETWSDAFISLLESALRDAEDFKVAIRYEAIRDHVSRFKHFLDAVSVPRLVVVDAGEEHHTLVSALGSKAHAADWQCDMHGPDEPLLTARHPTDSMAETNGEAATGSDTAASQPRVGQRRASVPLMVTGIRGLGNSVFGDPLFASVLSRNDAAKIRFGFMPAMADRLDDAAACTHHSNLLEDAGHAEVRRLLYECHHAVIAIVREYCRRQSDSDDREMPARKRLTQALRRLDSMDDAGVVWCHHSDDDVYPVKRRRSDNHGSGDG</sequence>
<organism evidence="2 3">
    <name type="scientific">Purpureocillium takamizusanense</name>
    <dbReference type="NCBI Taxonomy" id="2060973"/>
    <lineage>
        <taxon>Eukaryota</taxon>
        <taxon>Fungi</taxon>
        <taxon>Dikarya</taxon>
        <taxon>Ascomycota</taxon>
        <taxon>Pezizomycotina</taxon>
        <taxon>Sordariomycetes</taxon>
        <taxon>Hypocreomycetidae</taxon>
        <taxon>Hypocreales</taxon>
        <taxon>Ophiocordycipitaceae</taxon>
        <taxon>Purpureocillium</taxon>
    </lineage>
</organism>
<protein>
    <submittedName>
        <fullName evidence="2">Uncharacterized protein</fullName>
    </submittedName>
</protein>
<reference evidence="2" key="1">
    <citation type="submission" date="2021-11" db="EMBL/GenBank/DDBJ databases">
        <title>Purpureocillium_takamizusanense_genome.</title>
        <authorList>
            <person name="Nguyen N.-H."/>
        </authorList>
    </citation>
    <scope>NUCLEOTIDE SEQUENCE</scope>
    <source>
        <strain evidence="2">PT3</strain>
    </source>
</reference>
<evidence type="ECO:0000313" key="2">
    <source>
        <dbReference type="EMBL" id="UNI17349.1"/>
    </source>
</evidence>
<dbReference type="OrthoDB" id="5210591at2759"/>